<comment type="caution">
    <text evidence="1">The sequence shown here is derived from an EMBL/GenBank/DDBJ whole genome shotgun (WGS) entry which is preliminary data.</text>
</comment>
<dbReference type="EMBL" id="UYJE01007547">
    <property type="protein sequence ID" value="VDI55823.1"/>
    <property type="molecule type" value="Genomic_DNA"/>
</dbReference>
<dbReference type="Proteomes" id="UP000596742">
    <property type="component" value="Unassembled WGS sequence"/>
</dbReference>
<proteinExistence type="predicted"/>
<accession>A0A8B6FV72</accession>
<dbReference type="OrthoDB" id="10066052at2759"/>
<reference evidence="1" key="1">
    <citation type="submission" date="2018-11" db="EMBL/GenBank/DDBJ databases">
        <authorList>
            <person name="Alioto T."/>
            <person name="Alioto T."/>
        </authorList>
    </citation>
    <scope>NUCLEOTIDE SEQUENCE</scope>
</reference>
<evidence type="ECO:0000313" key="1">
    <source>
        <dbReference type="EMBL" id="VDI55823.1"/>
    </source>
</evidence>
<keyword evidence="2" id="KW-1185">Reference proteome</keyword>
<evidence type="ECO:0000313" key="2">
    <source>
        <dbReference type="Proteomes" id="UP000596742"/>
    </source>
</evidence>
<sequence length="130" mass="14495">MGKQQQTPSPSSSSDLELSNSFADFFIYKVVPIRDGLRDQNVVKGDSIAFLQADVEFTVTPLLSFKHTTNDEIRTIIQKAQNKFCELDPIPSNILKQCSDVVVPLISDIVNTSFDEKIVSSDFKQALVKN</sequence>
<name>A0A8B6FV72_MYTGA</name>
<dbReference type="AlphaFoldDB" id="A0A8B6FV72"/>
<organism evidence="1 2">
    <name type="scientific">Mytilus galloprovincialis</name>
    <name type="common">Mediterranean mussel</name>
    <dbReference type="NCBI Taxonomy" id="29158"/>
    <lineage>
        <taxon>Eukaryota</taxon>
        <taxon>Metazoa</taxon>
        <taxon>Spiralia</taxon>
        <taxon>Lophotrochozoa</taxon>
        <taxon>Mollusca</taxon>
        <taxon>Bivalvia</taxon>
        <taxon>Autobranchia</taxon>
        <taxon>Pteriomorphia</taxon>
        <taxon>Mytilida</taxon>
        <taxon>Mytiloidea</taxon>
        <taxon>Mytilidae</taxon>
        <taxon>Mytilinae</taxon>
        <taxon>Mytilus</taxon>
    </lineage>
</organism>
<protein>
    <submittedName>
        <fullName evidence="1">Uncharacterized protein</fullName>
    </submittedName>
</protein>
<gene>
    <name evidence="1" type="ORF">MGAL_10B051165</name>
</gene>